<dbReference type="InterPro" id="IPR044946">
    <property type="entry name" value="Restrct_endonuc_typeI_TRD_sf"/>
</dbReference>
<comment type="similarity">
    <text evidence="1">Belongs to the type-I restriction system S methylase family.</text>
</comment>
<reference evidence="5 6" key="1">
    <citation type="submission" date="2020-08" db="EMBL/GenBank/DDBJ databases">
        <title>Genomic Encyclopedia of Type Strains, Phase IV (KMG-IV): sequencing the most valuable type-strain genomes for metagenomic binning, comparative biology and taxonomic classification.</title>
        <authorList>
            <person name="Goeker M."/>
        </authorList>
    </citation>
    <scope>NUCLEOTIDE SEQUENCE [LARGE SCALE GENOMIC DNA]</scope>
    <source>
        <strain evidence="5 6">DSM 29781</strain>
    </source>
</reference>
<dbReference type="Pfam" id="PF01420">
    <property type="entry name" value="Methylase_S"/>
    <property type="match status" value="2"/>
</dbReference>
<dbReference type="EMBL" id="JACHGB010000002">
    <property type="protein sequence ID" value="MBB5271254.1"/>
    <property type="molecule type" value="Genomic_DNA"/>
</dbReference>
<dbReference type="GO" id="GO:0009307">
    <property type="term" value="P:DNA restriction-modification system"/>
    <property type="evidence" value="ECO:0007669"/>
    <property type="project" value="UniProtKB-KW"/>
</dbReference>
<dbReference type="GO" id="GO:0009035">
    <property type="term" value="F:type I site-specific deoxyribonuclease activity"/>
    <property type="evidence" value="ECO:0007669"/>
    <property type="project" value="UniProtKB-EC"/>
</dbReference>
<gene>
    <name evidence="5" type="ORF">HNQ70_001258</name>
</gene>
<keyword evidence="2" id="KW-0680">Restriction system</keyword>
<proteinExistence type="inferred from homology"/>
<feature type="domain" description="Type I restriction modification DNA specificity" evidence="4">
    <location>
        <begin position="238"/>
        <end position="408"/>
    </location>
</feature>
<evidence type="ECO:0000256" key="1">
    <source>
        <dbReference type="ARBA" id="ARBA00010923"/>
    </source>
</evidence>
<dbReference type="Gene3D" id="1.10.287.1120">
    <property type="entry name" value="Bipartite methylase S protein"/>
    <property type="match status" value="1"/>
</dbReference>
<organism evidence="5 6">
    <name type="scientific">Quisquiliibacterium transsilvanicum</name>
    <dbReference type="NCBI Taxonomy" id="1549638"/>
    <lineage>
        <taxon>Bacteria</taxon>
        <taxon>Pseudomonadati</taxon>
        <taxon>Pseudomonadota</taxon>
        <taxon>Betaproteobacteria</taxon>
        <taxon>Burkholderiales</taxon>
        <taxon>Burkholderiaceae</taxon>
        <taxon>Quisquiliibacterium</taxon>
    </lineage>
</organism>
<evidence type="ECO:0000259" key="4">
    <source>
        <dbReference type="Pfam" id="PF01420"/>
    </source>
</evidence>
<dbReference type="PANTHER" id="PTHR43140:SF1">
    <property type="entry name" value="TYPE I RESTRICTION ENZYME ECOKI SPECIFICITY SUBUNIT"/>
    <property type="match status" value="1"/>
</dbReference>
<comment type="caution">
    <text evidence="5">The sequence shown here is derived from an EMBL/GenBank/DDBJ whole genome shotgun (WGS) entry which is preliminary data.</text>
</comment>
<dbReference type="CDD" id="cd17247">
    <property type="entry name" value="RMtype1_S_Eco2747I-TRD2-CR2_like"/>
    <property type="match status" value="1"/>
</dbReference>
<dbReference type="InterPro" id="IPR000055">
    <property type="entry name" value="Restrct_endonuc_typeI_TRD"/>
</dbReference>
<sequence>MSFPRYPAYKDSGVEWLGEVPEHWAVRPLKYVTALRSGGTPSKDNLDFWDGSIAWASAKDLKRERLDDTEDHITQAAVDAGAAELVPTGAVLVVVRGMILARTFPVSITTTPMAINQDLKALVPFKKVHPAYLARALQAAAEESTRRIDEAGHGTKALRMDAWTSMPLPMPPDHEQALIAAFLDGETTKIDALVAEQEKLIALLQEKRQAVISHAVTKGLDPNVPMKDSGVEWLGKVPEHWSVSPLKSLAEVGNGSTPHRERPEYWTENGYPWLSSTAVNDDFINEADEFVTELALQECHLPKVRPPAVLIGITGQGRTRGMAATLLIEATINQHIAFVRPRAASVHVGYLRRFFDMAYQWMRFESDGVGSTKGAITCEQVAGMRMPVPPQFEQVSIGCYLEAATAKIDALVADAARAINLLKERRAALISAAVTGQIDVCSAVAEPA</sequence>
<evidence type="ECO:0000313" key="6">
    <source>
        <dbReference type="Proteomes" id="UP000532440"/>
    </source>
</evidence>
<dbReference type="Gene3D" id="3.90.220.20">
    <property type="entry name" value="DNA methylase specificity domains"/>
    <property type="match status" value="2"/>
</dbReference>
<dbReference type="SUPFAM" id="SSF116734">
    <property type="entry name" value="DNA methylase specificity domain"/>
    <property type="match status" value="2"/>
</dbReference>
<dbReference type="InterPro" id="IPR051212">
    <property type="entry name" value="Type-I_RE_S_subunit"/>
</dbReference>
<dbReference type="RefSeq" id="WP_183965343.1">
    <property type="nucleotide sequence ID" value="NZ_BAABEW010000017.1"/>
</dbReference>
<protein>
    <submittedName>
        <fullName evidence="5">Type I restriction enzyme S subunit</fullName>
        <ecNumber evidence="5">3.1.21.3</ecNumber>
    </submittedName>
</protein>
<dbReference type="PANTHER" id="PTHR43140">
    <property type="entry name" value="TYPE-1 RESTRICTION ENZYME ECOKI SPECIFICITY PROTEIN"/>
    <property type="match status" value="1"/>
</dbReference>
<keyword evidence="3" id="KW-0238">DNA-binding</keyword>
<dbReference type="EC" id="3.1.21.3" evidence="5"/>
<dbReference type="CDD" id="cd17249">
    <property type="entry name" value="RMtype1_S_EcoR124I-TRD2-CR2_like"/>
    <property type="match status" value="1"/>
</dbReference>
<dbReference type="GO" id="GO:0003677">
    <property type="term" value="F:DNA binding"/>
    <property type="evidence" value="ECO:0007669"/>
    <property type="project" value="UniProtKB-KW"/>
</dbReference>
<evidence type="ECO:0000256" key="3">
    <source>
        <dbReference type="ARBA" id="ARBA00023125"/>
    </source>
</evidence>
<evidence type="ECO:0000313" key="5">
    <source>
        <dbReference type="EMBL" id="MBB5271254.1"/>
    </source>
</evidence>
<feature type="domain" description="Type I restriction modification DNA specificity" evidence="4">
    <location>
        <begin position="21"/>
        <end position="186"/>
    </location>
</feature>
<dbReference type="Proteomes" id="UP000532440">
    <property type="component" value="Unassembled WGS sequence"/>
</dbReference>
<accession>A0A7W8HFR5</accession>
<keyword evidence="5" id="KW-0378">Hydrolase</keyword>
<dbReference type="AlphaFoldDB" id="A0A7W8HFR5"/>
<evidence type="ECO:0000256" key="2">
    <source>
        <dbReference type="ARBA" id="ARBA00022747"/>
    </source>
</evidence>
<keyword evidence="6" id="KW-1185">Reference proteome</keyword>
<name>A0A7W8HFR5_9BURK</name>